<dbReference type="GO" id="GO:0030215">
    <property type="term" value="F:semaphorin receptor binding"/>
    <property type="evidence" value="ECO:0007669"/>
    <property type="project" value="InterPro"/>
</dbReference>
<dbReference type="PANTHER" id="PTHR11036">
    <property type="entry name" value="SEMAPHORIN"/>
    <property type="match status" value="1"/>
</dbReference>
<dbReference type="SMART" id="SM00423">
    <property type="entry name" value="PSI"/>
    <property type="match status" value="1"/>
</dbReference>
<keyword evidence="9 16" id="KW-1133">Transmembrane helix</keyword>
<dbReference type="Gene3D" id="2.130.10.10">
    <property type="entry name" value="YVTN repeat-like/Quinoprotein amine dehydrogenase"/>
    <property type="match status" value="1"/>
</dbReference>
<dbReference type="GO" id="GO:0005886">
    <property type="term" value="C:plasma membrane"/>
    <property type="evidence" value="ECO:0007669"/>
    <property type="project" value="TreeGrafter"/>
</dbReference>
<feature type="region of interest" description="Disordered" evidence="15">
    <location>
        <begin position="710"/>
        <end position="746"/>
    </location>
</feature>
<evidence type="ECO:0000256" key="3">
    <source>
        <dbReference type="ARBA" id="ARBA00022473"/>
    </source>
</evidence>
<dbReference type="SUPFAM" id="SSF103575">
    <property type="entry name" value="Plexin repeat"/>
    <property type="match status" value="1"/>
</dbReference>
<dbReference type="GO" id="GO:0071526">
    <property type="term" value="P:semaphorin-plexin signaling pathway"/>
    <property type="evidence" value="ECO:0007669"/>
    <property type="project" value="TreeGrafter"/>
</dbReference>
<dbReference type="Proteomes" id="UP001318040">
    <property type="component" value="Chromosome 1"/>
</dbReference>
<sequence>MRRCSRALAPCPSCSVAAAMLCACLVALSVHLAIATELGAAPRLTHTYQAMESRGRLRAFTRPSVSNYSTLLLSEQGDVLYVGARDAVFSLNPSNISEETHSRVDWDASSKQQECVMKGRSETMECFNFIRVLVELNETHLFVCGTYAFHPMCAYIEKENFTLVTTTQGEVLTEDGRGRSPYNPTQAYTATLADGELYSAMMKNFLGTEPVIQRSLGSRPAMKSDLLVSWLYEPRFVGSEFVQEDPEGDEDDKVYLFFTETAREFEFYSKVVVSRIARVCKGDMGGTRMLQRMWTSFQKAQLECSLPERNIHFNLIQDVFTLRTAPGQTTFYAVFIVEVGGTNVSAVCAYSMDDVRQTFQGRFKEQKGPDQRWATFTGDIPEPRPGSCLRGQSSLDLPDRTVSFARDHPLVDQTVEPVGQRPLLVAANARYTQLAVQTVRSLGGADHRVMYMATDAGTLHKAININGDMHLIEEMQLFSEPQSINSLLLLETKGLLYVASSSSVLQVPVADCGAYATCGDCVLARDPHCAWDARSERCRDTQEAEPASAWIQDIERADASGLCPADPVEEKEVRIQAGLPLLLRCTPPSNLATEQWEHDGRQLTSQEVAYTVYPRVGLLLSSPGPQSVGSYICYTLEGGFRRAMASFNVRMPPTTTTTTTTTTVPTTTVPTTAATTTTTTPVTEITPVVHKNSDLDGSGLDEMTRNNASFAPTATAPSTTAGSSNENAGNGERSKSLSRTREETPEVVIRPQTQMQAQSGSEGVGMVVALAVSLAVNVLLLLFVVHRARECKKRVARLVHCEMPERPCTPHGTKAGQNRADAVTPVRSPTHCINMDPDTKSPLIGTPALNESQA</sequence>
<evidence type="ECO:0000256" key="12">
    <source>
        <dbReference type="ARBA" id="ARBA00023180"/>
    </source>
</evidence>
<feature type="signal peptide" evidence="17">
    <location>
        <begin position="1"/>
        <end position="35"/>
    </location>
</feature>
<keyword evidence="6 17" id="KW-0732">Signal</keyword>
<dbReference type="PANTHER" id="PTHR11036:SF14">
    <property type="entry name" value="SEMAPHORIN-4B"/>
    <property type="match status" value="1"/>
</dbReference>
<dbReference type="RefSeq" id="XP_032801672.1">
    <property type="nucleotide sequence ID" value="XM_032945781.1"/>
</dbReference>
<evidence type="ECO:0000313" key="19">
    <source>
        <dbReference type="Proteomes" id="UP001318040"/>
    </source>
</evidence>
<dbReference type="GO" id="GO:0045499">
    <property type="term" value="F:chemorepellent activity"/>
    <property type="evidence" value="ECO:0007669"/>
    <property type="project" value="TreeGrafter"/>
</dbReference>
<gene>
    <name evidence="20 21 22 23 24 25 26 27 28 29 30" type="primary">LOC116938531</name>
</gene>
<keyword evidence="12" id="KW-0325">Glycoprotein</keyword>
<evidence type="ECO:0000256" key="6">
    <source>
        <dbReference type="ARBA" id="ARBA00022729"/>
    </source>
</evidence>
<reference evidence="19" key="2">
    <citation type="submission" date="2025-05" db="UniProtKB">
        <authorList>
            <consortium name="RefSeq"/>
        </authorList>
    </citation>
    <scope>NUCLEOTIDE SEQUENCE [LARGE SCALE GENOMIC DNA]</scope>
    <source>
        <tissue evidence="30">Sperm</tissue>
    </source>
</reference>
<evidence type="ECO:0000256" key="9">
    <source>
        <dbReference type="ARBA" id="ARBA00022989"/>
    </source>
</evidence>
<dbReference type="InterPro" id="IPR016201">
    <property type="entry name" value="PSI"/>
</dbReference>
<dbReference type="InterPro" id="IPR001627">
    <property type="entry name" value="Semap_dom"/>
</dbReference>
<dbReference type="InterPro" id="IPR002165">
    <property type="entry name" value="Plexin_repeat"/>
</dbReference>
<dbReference type="PROSITE" id="PS51004">
    <property type="entry name" value="SEMA"/>
    <property type="match status" value="1"/>
</dbReference>
<evidence type="ECO:0000313" key="25">
    <source>
        <dbReference type="RefSeq" id="XP_032801653.1"/>
    </source>
</evidence>
<evidence type="ECO:0000256" key="14">
    <source>
        <dbReference type="PROSITE-ProRule" id="PRU00352"/>
    </source>
</evidence>
<feature type="domain" description="Sema" evidence="18">
    <location>
        <begin position="43"/>
        <end position="509"/>
    </location>
</feature>
<dbReference type="RefSeq" id="XP_032801623.1">
    <property type="nucleotide sequence ID" value="XM_032945732.1"/>
</dbReference>
<keyword evidence="10 16" id="KW-0472">Membrane</keyword>
<evidence type="ECO:0000256" key="5">
    <source>
        <dbReference type="ARBA" id="ARBA00022692"/>
    </source>
</evidence>
<dbReference type="RefSeq" id="XP_032801693.1">
    <property type="nucleotide sequence ID" value="XM_032945802.1"/>
</dbReference>
<evidence type="ECO:0000256" key="16">
    <source>
        <dbReference type="SAM" id="Phobius"/>
    </source>
</evidence>
<organism evidence="19 24">
    <name type="scientific">Petromyzon marinus</name>
    <name type="common">Sea lamprey</name>
    <dbReference type="NCBI Taxonomy" id="7757"/>
    <lineage>
        <taxon>Eukaryota</taxon>
        <taxon>Metazoa</taxon>
        <taxon>Chordata</taxon>
        <taxon>Craniata</taxon>
        <taxon>Vertebrata</taxon>
        <taxon>Cyclostomata</taxon>
        <taxon>Hyperoartia</taxon>
        <taxon>Petromyzontiformes</taxon>
        <taxon>Petromyzontidae</taxon>
        <taxon>Petromyzon</taxon>
    </lineage>
</organism>
<keyword evidence="13" id="KW-0393">Immunoglobulin domain</keyword>
<keyword evidence="8" id="KW-0524">Neurogenesis</keyword>
<keyword evidence="11" id="KW-1015">Disulfide bond</keyword>
<dbReference type="RefSeq" id="XP_032801682.1">
    <property type="nucleotide sequence ID" value="XM_032945791.1"/>
</dbReference>
<keyword evidence="5 16" id="KW-0812">Transmembrane</keyword>
<dbReference type="RefSeq" id="XP_032801613.1">
    <property type="nucleotide sequence ID" value="XM_032945722.1"/>
</dbReference>
<dbReference type="SUPFAM" id="SSF101912">
    <property type="entry name" value="Sema domain"/>
    <property type="match status" value="1"/>
</dbReference>
<dbReference type="RefSeq" id="XP_032801704.1">
    <property type="nucleotide sequence ID" value="XM_032945813.1"/>
</dbReference>
<keyword evidence="4" id="KW-0597">Phosphoprotein</keyword>
<dbReference type="RefSeq" id="XP_032801633.1">
    <property type="nucleotide sequence ID" value="XM_032945742.1"/>
</dbReference>
<dbReference type="Pfam" id="PF01437">
    <property type="entry name" value="PSI"/>
    <property type="match status" value="1"/>
</dbReference>
<feature type="chain" id="PRO_5044709243" evidence="17">
    <location>
        <begin position="36"/>
        <end position="854"/>
    </location>
</feature>
<feature type="transmembrane region" description="Helical" evidence="16">
    <location>
        <begin position="763"/>
        <end position="785"/>
    </location>
</feature>
<evidence type="ECO:0000256" key="15">
    <source>
        <dbReference type="SAM" id="MobiDB-lite"/>
    </source>
</evidence>
<dbReference type="RefSeq" id="XP_032801662.1">
    <property type="nucleotide sequence ID" value="XM_032945771.1"/>
</dbReference>
<dbReference type="SMART" id="SM00630">
    <property type="entry name" value="Sema"/>
    <property type="match status" value="1"/>
</dbReference>
<dbReference type="KEGG" id="pmrn:116938531"/>
<dbReference type="InterPro" id="IPR013783">
    <property type="entry name" value="Ig-like_fold"/>
</dbReference>
<evidence type="ECO:0000256" key="2">
    <source>
        <dbReference type="ARBA" id="ARBA00009492"/>
    </source>
</evidence>
<protein>
    <submittedName>
        <fullName evidence="20 21">Semaphorin-4B-like isoform X1</fullName>
    </submittedName>
</protein>
<evidence type="ECO:0000256" key="1">
    <source>
        <dbReference type="ARBA" id="ARBA00004479"/>
    </source>
</evidence>
<evidence type="ECO:0000256" key="4">
    <source>
        <dbReference type="ARBA" id="ARBA00022553"/>
    </source>
</evidence>
<dbReference type="InterPro" id="IPR036352">
    <property type="entry name" value="Semap_dom_sf"/>
</dbReference>
<evidence type="ECO:0000313" key="27">
    <source>
        <dbReference type="RefSeq" id="XP_032801672.1"/>
    </source>
</evidence>
<dbReference type="InterPro" id="IPR027231">
    <property type="entry name" value="Semaphorin"/>
</dbReference>
<evidence type="ECO:0000256" key="7">
    <source>
        <dbReference type="ARBA" id="ARBA00022782"/>
    </source>
</evidence>
<dbReference type="RefSeq" id="XP_032801644.1">
    <property type="nucleotide sequence ID" value="XM_032945753.1"/>
</dbReference>
<feature type="compositionally biased region" description="Low complexity" evidence="15">
    <location>
        <begin position="710"/>
        <end position="724"/>
    </location>
</feature>
<comment type="caution">
    <text evidence="14">Lacks conserved residue(s) required for the propagation of feature annotation.</text>
</comment>
<evidence type="ECO:0000256" key="8">
    <source>
        <dbReference type="ARBA" id="ARBA00022902"/>
    </source>
</evidence>
<dbReference type="GO" id="GO:0001755">
    <property type="term" value="P:neural crest cell migration"/>
    <property type="evidence" value="ECO:0007669"/>
    <property type="project" value="TreeGrafter"/>
</dbReference>
<evidence type="ECO:0000313" key="28">
    <source>
        <dbReference type="RefSeq" id="XP_032801682.1"/>
    </source>
</evidence>
<evidence type="ECO:0000313" key="29">
    <source>
        <dbReference type="RefSeq" id="XP_032801693.1"/>
    </source>
</evidence>
<dbReference type="PROSITE" id="PS51257">
    <property type="entry name" value="PROKAR_LIPOPROTEIN"/>
    <property type="match status" value="1"/>
</dbReference>
<dbReference type="RefSeq" id="XP_032801604.1">
    <property type="nucleotide sequence ID" value="XM_032945713.1"/>
</dbReference>
<evidence type="ECO:0000313" key="23">
    <source>
        <dbReference type="RefSeq" id="XP_032801633.1"/>
    </source>
</evidence>
<feature type="region of interest" description="Disordered" evidence="15">
    <location>
        <begin position="830"/>
        <end position="854"/>
    </location>
</feature>
<name>A0AAJ7SM62_PETMA</name>
<evidence type="ECO:0000256" key="11">
    <source>
        <dbReference type="ARBA" id="ARBA00023157"/>
    </source>
</evidence>
<evidence type="ECO:0000313" key="24">
    <source>
        <dbReference type="RefSeq" id="XP_032801644.1"/>
    </source>
</evidence>
<dbReference type="FunFam" id="2.130.10.10:FF:000033">
    <property type="entry name" value="Semaphorin 4B"/>
    <property type="match status" value="1"/>
</dbReference>
<keyword evidence="3" id="KW-0217">Developmental protein</keyword>
<evidence type="ECO:0000256" key="10">
    <source>
        <dbReference type="ARBA" id="ARBA00023136"/>
    </source>
</evidence>
<dbReference type="GO" id="GO:0030335">
    <property type="term" value="P:positive regulation of cell migration"/>
    <property type="evidence" value="ECO:0007669"/>
    <property type="project" value="TreeGrafter"/>
</dbReference>
<evidence type="ECO:0000313" key="21">
    <source>
        <dbReference type="RefSeq" id="XP_032801613.1"/>
    </source>
</evidence>
<evidence type="ECO:0000256" key="13">
    <source>
        <dbReference type="ARBA" id="ARBA00023319"/>
    </source>
</evidence>
<accession>A0AAJ7SM62</accession>
<keyword evidence="19" id="KW-1185">Reference proteome</keyword>
<dbReference type="Pfam" id="PF01403">
    <property type="entry name" value="Sema"/>
    <property type="match status" value="1"/>
</dbReference>
<evidence type="ECO:0000313" key="22">
    <source>
        <dbReference type="RefSeq" id="XP_032801623.1"/>
    </source>
</evidence>
<reference evidence="20 21" key="1">
    <citation type="submission" date="2025-04" db="UniProtKB">
        <authorList>
            <consortium name="RefSeq"/>
        </authorList>
    </citation>
    <scope>IDENTIFICATION</scope>
    <source>
        <tissue evidence="20 21">Sperm</tissue>
    </source>
</reference>
<evidence type="ECO:0000313" key="26">
    <source>
        <dbReference type="RefSeq" id="XP_032801662.1"/>
    </source>
</evidence>
<evidence type="ECO:0000313" key="30">
    <source>
        <dbReference type="RefSeq" id="XP_032801704.1"/>
    </source>
</evidence>
<evidence type="ECO:0000256" key="17">
    <source>
        <dbReference type="SAM" id="SignalP"/>
    </source>
</evidence>
<evidence type="ECO:0000259" key="18">
    <source>
        <dbReference type="PROSITE" id="PS51004"/>
    </source>
</evidence>
<feature type="compositionally biased region" description="Basic and acidic residues" evidence="15">
    <location>
        <begin position="732"/>
        <end position="744"/>
    </location>
</feature>
<dbReference type="Gene3D" id="2.60.40.10">
    <property type="entry name" value="Immunoglobulins"/>
    <property type="match status" value="1"/>
</dbReference>
<keyword evidence="7" id="KW-0221">Differentiation</keyword>
<evidence type="ECO:0000313" key="20">
    <source>
        <dbReference type="RefSeq" id="XP_032801604.1"/>
    </source>
</evidence>
<comment type="subcellular location">
    <subcellularLocation>
        <location evidence="1">Membrane</location>
        <topology evidence="1">Single-pass type I membrane protein</topology>
    </subcellularLocation>
</comment>
<dbReference type="AlphaFoldDB" id="A0AAJ7SM62"/>
<comment type="similarity">
    <text evidence="2">Belongs to the semaphorin family.</text>
</comment>
<proteinExistence type="inferred from homology"/>
<dbReference type="RefSeq" id="XP_032801653.1">
    <property type="nucleotide sequence ID" value="XM_032945762.1"/>
</dbReference>
<dbReference type="Gene3D" id="3.30.1680.10">
    <property type="entry name" value="ligand-binding face of the semaphorins, domain 2"/>
    <property type="match status" value="1"/>
</dbReference>
<dbReference type="GO" id="GO:0007411">
    <property type="term" value="P:axon guidance"/>
    <property type="evidence" value="ECO:0007669"/>
    <property type="project" value="TreeGrafter"/>
</dbReference>
<dbReference type="InterPro" id="IPR015943">
    <property type="entry name" value="WD40/YVTN_repeat-like_dom_sf"/>
</dbReference>